<evidence type="ECO:0000313" key="2">
    <source>
        <dbReference type="Proteomes" id="UP000011910"/>
    </source>
</evidence>
<dbReference type="Proteomes" id="UP000011910">
    <property type="component" value="Unassembled WGS sequence"/>
</dbReference>
<dbReference type="RefSeq" id="WP_009195468.1">
    <property type="nucleotide sequence ID" value="NZ_AODQ01000045.1"/>
</dbReference>
<proteinExistence type="predicted"/>
<dbReference type="OrthoDB" id="799390at2"/>
<dbReference type="PROSITE" id="PS51257">
    <property type="entry name" value="PROKAR_LIPOPROTEIN"/>
    <property type="match status" value="1"/>
</dbReference>
<sequence>MNHRLLFVFLLLLGVGCKKPEPAPLPENMQRLTAGDYKDWRLEKVVYLLLNVSDQVPACQRDEIYRFYADGQGEIRSGQQPCQASEPEVQNRGTWEFKDGGARLLAHWKDRTWDASVDELQPDKLVVTGLIFDNYVVTATFRPQ</sequence>
<reference evidence="1 2" key="1">
    <citation type="journal article" date="2013" name="Genome Announc.">
        <title>Draft Genome Sequence of Cesiribacter andamanensis Strain AMV16T, Isolated from a Soil Sample from a Mud Volcano in the Andaman Islands, India.</title>
        <authorList>
            <person name="Shivaji S."/>
            <person name="Ara S."/>
            <person name="Begum Z."/>
            <person name="Srinivas T.N."/>
            <person name="Singh A."/>
            <person name="Kumar Pinnaka A."/>
        </authorList>
    </citation>
    <scope>NUCLEOTIDE SEQUENCE [LARGE SCALE GENOMIC DNA]</scope>
    <source>
        <strain evidence="1 2">AMV16</strain>
    </source>
</reference>
<comment type="caution">
    <text evidence="1">The sequence shown here is derived from an EMBL/GenBank/DDBJ whole genome shotgun (WGS) entry which is preliminary data.</text>
</comment>
<accession>M7NM15</accession>
<protein>
    <recommendedName>
        <fullName evidence="3">Lipocalin-like domain-containing protein</fullName>
    </recommendedName>
</protein>
<dbReference type="STRING" id="1279009.ADICEAN_02075"/>
<evidence type="ECO:0008006" key="3">
    <source>
        <dbReference type="Google" id="ProtNLM"/>
    </source>
</evidence>
<gene>
    <name evidence="1" type="ORF">ADICEAN_02075</name>
</gene>
<keyword evidence="2" id="KW-1185">Reference proteome</keyword>
<dbReference type="EMBL" id="AODQ01000045">
    <property type="protein sequence ID" value="EMR02800.1"/>
    <property type="molecule type" value="Genomic_DNA"/>
</dbReference>
<organism evidence="1 2">
    <name type="scientific">Cesiribacter andamanensis AMV16</name>
    <dbReference type="NCBI Taxonomy" id="1279009"/>
    <lineage>
        <taxon>Bacteria</taxon>
        <taxon>Pseudomonadati</taxon>
        <taxon>Bacteroidota</taxon>
        <taxon>Cytophagia</taxon>
        <taxon>Cytophagales</taxon>
        <taxon>Cesiribacteraceae</taxon>
        <taxon>Cesiribacter</taxon>
    </lineage>
</organism>
<dbReference type="AlphaFoldDB" id="M7NM15"/>
<evidence type="ECO:0000313" key="1">
    <source>
        <dbReference type="EMBL" id="EMR02800.1"/>
    </source>
</evidence>
<name>M7NM15_9BACT</name>